<comment type="subcellular location">
    <subcellularLocation>
        <location evidence="1">Cell membrane</location>
        <topology evidence="1">Multi-pass membrane protein</topology>
    </subcellularLocation>
</comment>
<dbReference type="Pfam" id="PF00781">
    <property type="entry name" value="DAGK_cat"/>
    <property type="match status" value="1"/>
</dbReference>
<evidence type="ECO:0000256" key="4">
    <source>
        <dbReference type="ARBA" id="ARBA00022801"/>
    </source>
</evidence>
<evidence type="ECO:0000256" key="6">
    <source>
        <dbReference type="ARBA" id="ARBA00023136"/>
    </source>
</evidence>
<keyword evidence="4" id="KW-0378">Hydrolase</keyword>
<evidence type="ECO:0000313" key="8">
    <source>
        <dbReference type="EMBL" id="TCP56758.1"/>
    </source>
</evidence>
<comment type="caution">
    <text evidence="8">The sequence shown here is derived from an EMBL/GenBank/DDBJ whole genome shotgun (WGS) entry which is preliminary data.</text>
</comment>
<dbReference type="SMART" id="SM00014">
    <property type="entry name" value="acidPPc"/>
    <property type="match status" value="1"/>
</dbReference>
<dbReference type="InterPro" id="IPR016064">
    <property type="entry name" value="NAD/diacylglycerol_kinase_sf"/>
</dbReference>
<keyword evidence="9" id="KW-1185">Reference proteome</keyword>
<dbReference type="RefSeq" id="WP_243658729.1">
    <property type="nucleotide sequence ID" value="NZ_SLXQ01000001.1"/>
</dbReference>
<dbReference type="PROSITE" id="PS50146">
    <property type="entry name" value="DAGK"/>
    <property type="match status" value="1"/>
</dbReference>
<dbReference type="SMART" id="SM00046">
    <property type="entry name" value="DAGKc"/>
    <property type="match status" value="1"/>
</dbReference>
<dbReference type="Gene3D" id="3.40.50.10330">
    <property type="entry name" value="Probable inorganic polyphosphate/atp-NAD kinase, domain 1"/>
    <property type="match status" value="1"/>
</dbReference>
<evidence type="ECO:0000313" key="9">
    <source>
        <dbReference type="Proteomes" id="UP000294911"/>
    </source>
</evidence>
<dbReference type="Gene3D" id="2.60.200.40">
    <property type="match status" value="1"/>
</dbReference>
<dbReference type="Gene3D" id="1.20.144.10">
    <property type="entry name" value="Phosphatidic acid phosphatase type 2/haloperoxidase"/>
    <property type="match status" value="1"/>
</dbReference>
<dbReference type="AlphaFoldDB" id="A0A4R2R4V8"/>
<keyword evidence="5" id="KW-1133">Transmembrane helix</keyword>
<dbReference type="Pfam" id="PF01569">
    <property type="entry name" value="PAP2"/>
    <property type="match status" value="1"/>
</dbReference>
<dbReference type="InterPro" id="IPR017438">
    <property type="entry name" value="ATP-NAD_kinase_N"/>
</dbReference>
<protein>
    <submittedName>
        <fullName evidence="8">Undecaprenyl-diphosphatase</fullName>
    </submittedName>
</protein>
<name>A0A4R2R4V8_9PSEU</name>
<evidence type="ECO:0000256" key="3">
    <source>
        <dbReference type="ARBA" id="ARBA00022692"/>
    </source>
</evidence>
<evidence type="ECO:0000256" key="2">
    <source>
        <dbReference type="ARBA" id="ARBA00022475"/>
    </source>
</evidence>
<dbReference type="GO" id="GO:0016787">
    <property type="term" value="F:hydrolase activity"/>
    <property type="evidence" value="ECO:0007669"/>
    <property type="project" value="UniProtKB-KW"/>
</dbReference>
<dbReference type="SUPFAM" id="SSF111331">
    <property type="entry name" value="NAD kinase/diacylglycerol kinase-like"/>
    <property type="match status" value="1"/>
</dbReference>
<organism evidence="8 9">
    <name type="scientific">Tamaricihabitans halophyticus</name>
    <dbReference type="NCBI Taxonomy" id="1262583"/>
    <lineage>
        <taxon>Bacteria</taxon>
        <taxon>Bacillati</taxon>
        <taxon>Actinomycetota</taxon>
        <taxon>Actinomycetes</taxon>
        <taxon>Pseudonocardiales</taxon>
        <taxon>Pseudonocardiaceae</taxon>
        <taxon>Tamaricihabitans</taxon>
    </lineage>
</organism>
<dbReference type="Proteomes" id="UP000294911">
    <property type="component" value="Unassembled WGS sequence"/>
</dbReference>
<dbReference type="CDD" id="cd01610">
    <property type="entry name" value="PAP2_like"/>
    <property type="match status" value="1"/>
</dbReference>
<evidence type="ECO:0000256" key="1">
    <source>
        <dbReference type="ARBA" id="ARBA00004651"/>
    </source>
</evidence>
<keyword evidence="3" id="KW-0812">Transmembrane</keyword>
<dbReference type="EMBL" id="SLXQ01000001">
    <property type="protein sequence ID" value="TCP56758.1"/>
    <property type="molecule type" value="Genomic_DNA"/>
</dbReference>
<dbReference type="InterPro" id="IPR000326">
    <property type="entry name" value="PAP2/HPO"/>
</dbReference>
<keyword evidence="6" id="KW-0472">Membrane</keyword>
<accession>A0A4R2R4V8</accession>
<dbReference type="GO" id="GO:0016301">
    <property type="term" value="F:kinase activity"/>
    <property type="evidence" value="ECO:0007669"/>
    <property type="project" value="InterPro"/>
</dbReference>
<proteinExistence type="predicted"/>
<reference evidence="8 9" key="1">
    <citation type="submission" date="2019-03" db="EMBL/GenBank/DDBJ databases">
        <title>Genomic Encyclopedia of Type Strains, Phase IV (KMG-IV): sequencing the most valuable type-strain genomes for metagenomic binning, comparative biology and taxonomic classification.</title>
        <authorList>
            <person name="Goeker M."/>
        </authorList>
    </citation>
    <scope>NUCLEOTIDE SEQUENCE [LARGE SCALE GENOMIC DNA]</scope>
    <source>
        <strain evidence="8 9">DSM 45765</strain>
    </source>
</reference>
<evidence type="ECO:0000259" key="7">
    <source>
        <dbReference type="PROSITE" id="PS50146"/>
    </source>
</evidence>
<gene>
    <name evidence="8" type="ORF">EV191_101704</name>
</gene>
<dbReference type="SUPFAM" id="SSF48317">
    <property type="entry name" value="Acid phosphatase/Vanadium-dependent haloperoxidase"/>
    <property type="match status" value="1"/>
</dbReference>
<evidence type="ECO:0000256" key="5">
    <source>
        <dbReference type="ARBA" id="ARBA00022989"/>
    </source>
</evidence>
<dbReference type="InterPro" id="IPR036938">
    <property type="entry name" value="PAP2/HPO_sf"/>
</dbReference>
<dbReference type="GO" id="GO:0005886">
    <property type="term" value="C:plasma membrane"/>
    <property type="evidence" value="ECO:0007669"/>
    <property type="project" value="UniProtKB-SubCell"/>
</dbReference>
<keyword evidence="2" id="KW-1003">Cell membrane</keyword>
<dbReference type="InterPro" id="IPR001206">
    <property type="entry name" value="Diacylglycerol_kinase_cat_dom"/>
</dbReference>
<sequence length="506" mass="54458">MPSSFARIRDQIVDIDRKVMLRTAALPATSADRNLAKLSEAANGGRLWLLLGGLLVLRPGEFRRAGLRGMAAVGGASLLANLLGKQLFARRRPPSGLMPRGRSLANPPGSAAFPSGHAANAFAFVTAAAMERKRTGAALAPLAAAVAYSRVHTGMHWPSDVLAGAALGSVAALATRHWWPLRTVAQPHAARPAQAPPLPDGTGLLLFHNPESGNPDIRTASRMAALWPNARLVELNRRPPVDAQVESAVAANQPDLAALGVAGGDGTVAAVAAVAHRHRLPLVVVPTGTLNHFARDIGIGAASAAVRATRNGMSSKVDLGLLQVTTNRDEQLARWFVNTASLGGYPAIVRVRNLLEPRYGRHAAMIVAMIRTLRRAQPIPVLLNGRARSVWLLFVGNGSYQPKEFSPVRRQAMHTGLLDVRYLRADLPYSRTRFVLAALTRSLAASRVYHQFDAYELDVRLPEGATRIATDGELGPLGRRFLFRTQPRALTVYRSNDTVYRAEHNS</sequence>
<dbReference type="PANTHER" id="PTHR14969">
    <property type="entry name" value="SPHINGOSINE-1-PHOSPHATE PHOSPHOHYDROLASE"/>
    <property type="match status" value="1"/>
</dbReference>
<feature type="domain" description="DAGKc" evidence="7">
    <location>
        <begin position="199"/>
        <end position="326"/>
    </location>
</feature>
<dbReference type="PANTHER" id="PTHR14969:SF62">
    <property type="entry name" value="DECAPRENYLPHOSPHORYL-5-PHOSPHORIBOSE PHOSPHATASE RV3807C-RELATED"/>
    <property type="match status" value="1"/>
</dbReference>